<dbReference type="GO" id="GO:0004803">
    <property type="term" value="F:transposase activity"/>
    <property type="evidence" value="ECO:0007669"/>
    <property type="project" value="InterPro"/>
</dbReference>
<name>A0A1M5CIQ2_9FIRM</name>
<dbReference type="Pfam" id="PF01548">
    <property type="entry name" value="DEDD_Tnp_IS110"/>
    <property type="match status" value="1"/>
</dbReference>
<dbReference type="EMBL" id="FQUY01000033">
    <property type="protein sequence ID" value="SHF54551.1"/>
    <property type="molecule type" value="Genomic_DNA"/>
</dbReference>
<dbReference type="InterPro" id="IPR002525">
    <property type="entry name" value="Transp_IS110-like_N"/>
</dbReference>
<dbReference type="RefSeq" id="WP_143157102.1">
    <property type="nucleotide sequence ID" value="NZ_FQUY01000033.1"/>
</dbReference>
<dbReference type="Proteomes" id="UP000184148">
    <property type="component" value="Unassembled WGS sequence"/>
</dbReference>
<dbReference type="GO" id="GO:0006313">
    <property type="term" value="P:DNA transposition"/>
    <property type="evidence" value="ECO:0007669"/>
    <property type="project" value="InterPro"/>
</dbReference>
<protein>
    <submittedName>
        <fullName evidence="2">Transposase</fullName>
    </submittedName>
</protein>
<dbReference type="GO" id="GO:0003677">
    <property type="term" value="F:DNA binding"/>
    <property type="evidence" value="ECO:0007669"/>
    <property type="project" value="InterPro"/>
</dbReference>
<feature type="domain" description="Transposase IS110-like N-terminal" evidence="1">
    <location>
        <begin position="16"/>
        <end position="72"/>
    </location>
</feature>
<reference evidence="3" key="1">
    <citation type="submission" date="2016-11" db="EMBL/GenBank/DDBJ databases">
        <authorList>
            <person name="Varghese N."/>
            <person name="Submissions S."/>
        </authorList>
    </citation>
    <scope>NUCLEOTIDE SEQUENCE [LARGE SCALE GENOMIC DNA]</scope>
    <source>
        <strain evidence="3">DSM 12395</strain>
    </source>
</reference>
<dbReference type="OrthoDB" id="9811278at2"/>
<gene>
    <name evidence="2" type="ORF">SAMN02745133_02936</name>
</gene>
<organism evidence="2 3">
    <name type="scientific">Desulforamulus putei DSM 12395</name>
    <dbReference type="NCBI Taxonomy" id="1121429"/>
    <lineage>
        <taxon>Bacteria</taxon>
        <taxon>Bacillati</taxon>
        <taxon>Bacillota</taxon>
        <taxon>Clostridia</taxon>
        <taxon>Eubacteriales</taxon>
        <taxon>Peptococcaceae</taxon>
        <taxon>Desulforamulus</taxon>
    </lineage>
</organism>
<feature type="non-terminal residue" evidence="2">
    <location>
        <position position="75"/>
    </location>
</feature>
<sequence length="75" mass="8407">MKVSKIKQIQPNTLIVGIDIAKQTHWAQMMLQGKLIGKAFSFQNTRESFENLVTTLKAYQQKLGATNIVVGMEPT</sequence>
<dbReference type="AlphaFoldDB" id="A0A1M5CIQ2"/>
<evidence type="ECO:0000259" key="1">
    <source>
        <dbReference type="Pfam" id="PF01548"/>
    </source>
</evidence>
<accession>A0A1M5CIQ2</accession>
<proteinExistence type="predicted"/>
<evidence type="ECO:0000313" key="2">
    <source>
        <dbReference type="EMBL" id="SHF54551.1"/>
    </source>
</evidence>
<keyword evidence="3" id="KW-1185">Reference proteome</keyword>
<evidence type="ECO:0000313" key="3">
    <source>
        <dbReference type="Proteomes" id="UP000184148"/>
    </source>
</evidence>